<accession>S3CWC3</accession>
<evidence type="ECO:0000256" key="1">
    <source>
        <dbReference type="ARBA" id="ARBA00001974"/>
    </source>
</evidence>
<keyword evidence="7 10" id="KW-0472">Membrane</keyword>
<evidence type="ECO:0000256" key="8">
    <source>
        <dbReference type="PIRSR" id="PIRSR601834-1"/>
    </source>
</evidence>
<evidence type="ECO:0000256" key="10">
    <source>
        <dbReference type="SAM" id="Phobius"/>
    </source>
</evidence>
<feature type="compositionally biased region" description="Basic and acidic residues" evidence="9">
    <location>
        <begin position="51"/>
        <end position="62"/>
    </location>
</feature>
<sequence>MDLIRPAKTRLHLLKFSVKSGRFRVSNPLQCQSKASYARLVNYRAFSSTVRGHEEQRQHRVAPDPLPQRNSKRSRRSNVFRYVFVGSLGIVAFAFIYNQVGSTSQSAIFEPPRFTPFTITRREIVSPTSILITIRPSIPPNLIPSDPYGESWRRGPWSVEIKQPQLQIARSYTPLPPGADDEPGDLRFLIRREHKGEMSGYLWSLKEGNDIWLRGPKREYELGEDVSDVVFVAGGTGIAPALQVAHTLLERRNGKINPNIRIFWANRRREDCLGGNGSDKQELGPVVRVIDELQRRHPGSLKMTYLVDEDGSYIDQKKISAALKENAGVKSQPIITRIDSKMIFVSGPEGFVEFVAGGKRFEGGKEGQGTLGGLLGRMGIRDWKVWKL</sequence>
<dbReference type="InterPro" id="IPR001834">
    <property type="entry name" value="CBR-like"/>
</dbReference>
<dbReference type="SUPFAM" id="SSF52343">
    <property type="entry name" value="Ferredoxin reductase-like, C-terminal NADP-linked domain"/>
    <property type="match status" value="1"/>
</dbReference>
<feature type="domain" description="FAD-binding FR-type" evidence="11">
    <location>
        <begin position="112"/>
        <end position="223"/>
    </location>
</feature>
<dbReference type="GO" id="GO:0016020">
    <property type="term" value="C:membrane"/>
    <property type="evidence" value="ECO:0007669"/>
    <property type="project" value="UniProtKB-SubCell"/>
</dbReference>
<dbReference type="RefSeq" id="XP_008084044.1">
    <property type="nucleotide sequence ID" value="XM_008085853.1"/>
</dbReference>
<dbReference type="eggNOG" id="KOG0534">
    <property type="taxonomic scope" value="Eukaryota"/>
</dbReference>
<dbReference type="GO" id="GO:0016491">
    <property type="term" value="F:oxidoreductase activity"/>
    <property type="evidence" value="ECO:0007669"/>
    <property type="project" value="UniProtKB-KW"/>
</dbReference>
<dbReference type="OrthoDB" id="432685at2759"/>
<evidence type="ECO:0000256" key="4">
    <source>
        <dbReference type="ARBA" id="ARBA00022630"/>
    </source>
</evidence>
<dbReference type="PRINTS" id="PR00406">
    <property type="entry name" value="CYTB5RDTASE"/>
</dbReference>
<dbReference type="Pfam" id="PF00175">
    <property type="entry name" value="NAD_binding_1"/>
    <property type="match status" value="1"/>
</dbReference>
<keyword evidence="10" id="KW-0812">Transmembrane</keyword>
<dbReference type="InterPro" id="IPR001433">
    <property type="entry name" value="OxRdtase_FAD/NAD-bd"/>
</dbReference>
<dbReference type="AlphaFoldDB" id="S3CWC3"/>
<evidence type="ECO:0000256" key="2">
    <source>
        <dbReference type="ARBA" id="ARBA00004370"/>
    </source>
</evidence>
<dbReference type="Proteomes" id="UP000016922">
    <property type="component" value="Unassembled WGS sequence"/>
</dbReference>
<protein>
    <submittedName>
        <fullName evidence="12">Ferredoxin reductase-like, C-terminal NADP-linked</fullName>
    </submittedName>
</protein>
<evidence type="ECO:0000256" key="5">
    <source>
        <dbReference type="ARBA" id="ARBA00022827"/>
    </source>
</evidence>
<feature type="binding site" evidence="8">
    <location>
        <position position="170"/>
    </location>
    <ligand>
        <name>FAD</name>
        <dbReference type="ChEBI" id="CHEBI:57692"/>
    </ligand>
</feature>
<dbReference type="SUPFAM" id="SSF63380">
    <property type="entry name" value="Riboflavin synthase domain-like"/>
    <property type="match status" value="1"/>
</dbReference>
<evidence type="ECO:0000256" key="3">
    <source>
        <dbReference type="ARBA" id="ARBA00006105"/>
    </source>
</evidence>
<feature type="binding site" evidence="8">
    <location>
        <position position="199"/>
    </location>
    <ligand>
        <name>FAD</name>
        <dbReference type="ChEBI" id="CHEBI:57692"/>
    </ligand>
</feature>
<name>S3CWC3_GLAL2</name>
<dbReference type="InterPro" id="IPR039261">
    <property type="entry name" value="FNR_nucleotide-bd"/>
</dbReference>
<comment type="similarity">
    <text evidence="3">Belongs to the flavoprotein pyridine nucleotide cytochrome reductase family.</text>
</comment>
<proteinExistence type="inferred from homology"/>
<feature type="binding site" evidence="8">
    <location>
        <position position="189"/>
    </location>
    <ligand>
        <name>FAD</name>
        <dbReference type="ChEBI" id="CHEBI:57692"/>
    </ligand>
</feature>
<dbReference type="EMBL" id="KE145367">
    <property type="protein sequence ID" value="EPE29935.1"/>
    <property type="molecule type" value="Genomic_DNA"/>
</dbReference>
<evidence type="ECO:0000256" key="6">
    <source>
        <dbReference type="ARBA" id="ARBA00023002"/>
    </source>
</evidence>
<keyword evidence="5 8" id="KW-0274">FAD</keyword>
<dbReference type="GO" id="GO:0005739">
    <property type="term" value="C:mitochondrion"/>
    <property type="evidence" value="ECO:0007669"/>
    <property type="project" value="TreeGrafter"/>
</dbReference>
<keyword evidence="6" id="KW-0560">Oxidoreductase</keyword>
<organism evidence="12 13">
    <name type="scientific">Glarea lozoyensis (strain ATCC 20868 / MF5171)</name>
    <dbReference type="NCBI Taxonomy" id="1116229"/>
    <lineage>
        <taxon>Eukaryota</taxon>
        <taxon>Fungi</taxon>
        <taxon>Dikarya</taxon>
        <taxon>Ascomycota</taxon>
        <taxon>Pezizomycotina</taxon>
        <taxon>Leotiomycetes</taxon>
        <taxon>Helotiales</taxon>
        <taxon>Helotiaceae</taxon>
        <taxon>Glarea</taxon>
    </lineage>
</organism>
<dbReference type="Pfam" id="PF00970">
    <property type="entry name" value="FAD_binding_6"/>
    <property type="match status" value="1"/>
</dbReference>
<dbReference type="CDD" id="cd06183">
    <property type="entry name" value="cyt_b5_reduct_like"/>
    <property type="match status" value="1"/>
</dbReference>
<comment type="cofactor">
    <cofactor evidence="1 8">
        <name>FAD</name>
        <dbReference type="ChEBI" id="CHEBI:57692"/>
    </cofactor>
</comment>
<dbReference type="InterPro" id="IPR017927">
    <property type="entry name" value="FAD-bd_FR_type"/>
</dbReference>
<evidence type="ECO:0000259" key="11">
    <source>
        <dbReference type="PROSITE" id="PS51384"/>
    </source>
</evidence>
<dbReference type="HOGENOM" id="CLU_003827_6_0_1"/>
<evidence type="ECO:0000313" key="13">
    <source>
        <dbReference type="Proteomes" id="UP000016922"/>
    </source>
</evidence>
<evidence type="ECO:0000256" key="9">
    <source>
        <dbReference type="SAM" id="MobiDB-lite"/>
    </source>
</evidence>
<evidence type="ECO:0000256" key="7">
    <source>
        <dbReference type="ARBA" id="ARBA00023136"/>
    </source>
</evidence>
<dbReference type="PROSITE" id="PS51384">
    <property type="entry name" value="FAD_FR"/>
    <property type="match status" value="1"/>
</dbReference>
<dbReference type="PANTHER" id="PTHR19370:SF189">
    <property type="entry name" value="CYTOCHROME C MITOCHONDRIAL IMPORT FACTOR CYC2"/>
    <property type="match status" value="1"/>
</dbReference>
<dbReference type="Gene3D" id="2.40.30.10">
    <property type="entry name" value="Translation factors"/>
    <property type="match status" value="1"/>
</dbReference>
<feature type="binding site" evidence="8">
    <location>
        <position position="172"/>
    </location>
    <ligand>
        <name>FAD</name>
        <dbReference type="ChEBI" id="CHEBI:57692"/>
    </ligand>
</feature>
<feature type="region of interest" description="Disordered" evidence="9">
    <location>
        <begin position="51"/>
        <end position="73"/>
    </location>
</feature>
<keyword evidence="4 8" id="KW-0285">Flavoprotein</keyword>
<dbReference type="InterPro" id="IPR008333">
    <property type="entry name" value="Cbr1-like_FAD-bd_dom"/>
</dbReference>
<dbReference type="InterPro" id="IPR017938">
    <property type="entry name" value="Riboflavin_synthase-like_b-brl"/>
</dbReference>
<gene>
    <name evidence="12" type="ORF">GLAREA_01095</name>
</gene>
<dbReference type="Gene3D" id="3.40.50.80">
    <property type="entry name" value="Nucleotide-binding domain of ferredoxin-NADP reductase (FNR) module"/>
    <property type="match status" value="1"/>
</dbReference>
<dbReference type="KEGG" id="glz:GLAREA_01095"/>
<keyword evidence="10" id="KW-1133">Transmembrane helix</keyword>
<keyword evidence="13" id="KW-1185">Reference proteome</keyword>
<dbReference type="OMA" id="GCLRFFI"/>
<reference evidence="12 13" key="1">
    <citation type="journal article" date="2013" name="BMC Genomics">
        <title>Genomics-driven discovery of the pneumocandin biosynthetic gene cluster in the fungus Glarea lozoyensis.</title>
        <authorList>
            <person name="Chen L."/>
            <person name="Yue Q."/>
            <person name="Zhang X."/>
            <person name="Xiang M."/>
            <person name="Wang C."/>
            <person name="Li S."/>
            <person name="Che Y."/>
            <person name="Ortiz-Lopez F.J."/>
            <person name="Bills G.F."/>
            <person name="Liu X."/>
            <person name="An Z."/>
        </authorList>
    </citation>
    <scope>NUCLEOTIDE SEQUENCE [LARGE SCALE GENOMIC DNA]</scope>
    <source>
        <strain evidence="13">ATCC 20868 / MF5171</strain>
    </source>
</reference>
<comment type="subcellular location">
    <subcellularLocation>
        <location evidence="2">Membrane</location>
    </subcellularLocation>
</comment>
<dbReference type="PANTHER" id="PTHR19370">
    <property type="entry name" value="NADH-CYTOCHROME B5 REDUCTASE"/>
    <property type="match status" value="1"/>
</dbReference>
<feature type="binding site" evidence="8">
    <location>
        <position position="198"/>
    </location>
    <ligand>
        <name>FAD</name>
        <dbReference type="ChEBI" id="CHEBI:57692"/>
    </ligand>
</feature>
<dbReference type="STRING" id="1116229.S3CWC3"/>
<feature type="transmembrane region" description="Helical" evidence="10">
    <location>
        <begin position="79"/>
        <end position="97"/>
    </location>
</feature>
<dbReference type="GeneID" id="19460153"/>
<evidence type="ECO:0000313" key="12">
    <source>
        <dbReference type="EMBL" id="EPE29935.1"/>
    </source>
</evidence>